<dbReference type="CDD" id="cd18186">
    <property type="entry name" value="BTB_POZ_ZBTB_KLHL-like"/>
    <property type="match status" value="1"/>
</dbReference>
<protein>
    <recommendedName>
        <fullName evidence="4">BTB domain-containing protein</fullName>
    </recommendedName>
</protein>
<reference evidence="5" key="1">
    <citation type="submission" date="2020-11" db="EMBL/GenBank/DDBJ databases">
        <authorList>
            <person name="Tran Van P."/>
        </authorList>
    </citation>
    <scope>NUCLEOTIDE SEQUENCE</scope>
</reference>
<dbReference type="SMART" id="SM00875">
    <property type="entry name" value="BACK"/>
    <property type="match status" value="1"/>
</dbReference>
<dbReference type="Proteomes" id="UP000677054">
    <property type="component" value="Unassembled WGS sequence"/>
</dbReference>
<dbReference type="OrthoDB" id="45365at2759"/>
<organism evidence="5">
    <name type="scientific">Darwinula stevensoni</name>
    <dbReference type="NCBI Taxonomy" id="69355"/>
    <lineage>
        <taxon>Eukaryota</taxon>
        <taxon>Metazoa</taxon>
        <taxon>Ecdysozoa</taxon>
        <taxon>Arthropoda</taxon>
        <taxon>Crustacea</taxon>
        <taxon>Oligostraca</taxon>
        <taxon>Ostracoda</taxon>
        <taxon>Podocopa</taxon>
        <taxon>Podocopida</taxon>
        <taxon>Darwinulocopina</taxon>
        <taxon>Darwinuloidea</taxon>
        <taxon>Darwinulidae</taxon>
        <taxon>Darwinula</taxon>
    </lineage>
</organism>
<evidence type="ECO:0000259" key="4">
    <source>
        <dbReference type="PROSITE" id="PS50097"/>
    </source>
</evidence>
<dbReference type="SMART" id="SM00225">
    <property type="entry name" value="BTB"/>
    <property type="match status" value="1"/>
</dbReference>
<gene>
    <name evidence="5" type="ORF">DSTB1V02_LOCUS10615</name>
</gene>
<dbReference type="Pfam" id="PF07707">
    <property type="entry name" value="BACK"/>
    <property type="match status" value="1"/>
</dbReference>
<evidence type="ECO:0000313" key="6">
    <source>
        <dbReference type="Proteomes" id="UP000677054"/>
    </source>
</evidence>
<dbReference type="Gene3D" id="1.25.40.420">
    <property type="match status" value="1"/>
</dbReference>
<dbReference type="PANTHER" id="PTHR45632">
    <property type="entry name" value="LD33804P"/>
    <property type="match status" value="1"/>
</dbReference>
<evidence type="ECO:0000313" key="5">
    <source>
        <dbReference type="EMBL" id="CAD7250846.1"/>
    </source>
</evidence>
<dbReference type="InterPro" id="IPR000210">
    <property type="entry name" value="BTB/POZ_dom"/>
</dbReference>
<evidence type="ECO:0000256" key="2">
    <source>
        <dbReference type="ARBA" id="ARBA00022737"/>
    </source>
</evidence>
<dbReference type="SUPFAM" id="SSF54695">
    <property type="entry name" value="POZ domain"/>
    <property type="match status" value="1"/>
</dbReference>
<evidence type="ECO:0000256" key="3">
    <source>
        <dbReference type="SAM" id="SignalP"/>
    </source>
</evidence>
<keyword evidence="2" id="KW-0677">Repeat</keyword>
<sequence length="695" mass="78521">MNEYRRSNMKQLQILIYLLLPGFNEAIGILDTPRDVHSRSSREEALLGWVLRGLQGGYYSVVYRDAWPDARDGLSMEVTHDAATVELGMNEGRVPRVDPDAWDKDSVLQHAFIFVSRNSRLVNKVSRSKGRQLAFLIGMGTMGATGAVGHFRSVGLVTEGRQLAFLIGMGTMGATGAVGHFRSVGLVTEILASNLELLNGPSKAFVYLGNLTKSMVKSYYSAFPGKNLYFFGYMALPGRNASSSALSFRVYSRCLYCQNGKPKVFLVDNISSVRDDILQSKMVSPPSSFTGNFHGARNATMMIPEDSARIWPQGHPDCTQHTQAPARDTPKHLRTAHPSTSARLTQVSDCKGSSLAILPPRSVDRNGRGRLRLSGWIRVPRILPGRAGKNEREMRWRVQEELQLPLEICTTMHLLKRIVEETPPETHPRPRVIRAVGTEFTQWVSIASPINISRDPFSVDMVQEHNRYQKTQLDLELGCKYVAAQVNAQVPYCDVILKVEDTVFFSSRLILGAWSPYFHRMFTSGTKESTERELHLQGVSKIGFRGVWEFLHSSEFFMDGEDGTLAILHDAQFLEIQHLCSIVSRQISQILKPRNAFLFLRKAEELGQKDLEEGILRFMAGCFNEIVTMPEFLHMTLESLKSLLHRNELEVKTEDEVFEASRRWIEYDPDRKGFWPEILAEFDFPFSPSTFSKET</sequence>
<feature type="signal peptide" evidence="3">
    <location>
        <begin position="1"/>
        <end position="26"/>
    </location>
</feature>
<dbReference type="Gene3D" id="3.30.710.10">
    <property type="entry name" value="Potassium Channel Kv1.1, Chain A"/>
    <property type="match status" value="1"/>
</dbReference>
<dbReference type="PROSITE" id="PS50097">
    <property type="entry name" value="BTB"/>
    <property type="match status" value="1"/>
</dbReference>
<dbReference type="PANTHER" id="PTHR45632:SF3">
    <property type="entry name" value="KELCH-LIKE PROTEIN 32"/>
    <property type="match status" value="1"/>
</dbReference>
<feature type="chain" id="PRO_5036403143" description="BTB domain-containing protein" evidence="3">
    <location>
        <begin position="27"/>
        <end position="695"/>
    </location>
</feature>
<dbReference type="EMBL" id="CAJPEV010003105">
    <property type="protein sequence ID" value="CAG0898944.1"/>
    <property type="molecule type" value="Genomic_DNA"/>
</dbReference>
<keyword evidence="6" id="KW-1185">Reference proteome</keyword>
<keyword evidence="3" id="KW-0732">Signal</keyword>
<name>A0A7R9FQ81_9CRUS</name>
<proteinExistence type="predicted"/>
<keyword evidence="1" id="KW-0880">Kelch repeat</keyword>
<dbReference type="AlphaFoldDB" id="A0A7R9FQ81"/>
<accession>A0A7R9FQ81</accession>
<dbReference type="Pfam" id="PF00651">
    <property type="entry name" value="BTB"/>
    <property type="match status" value="1"/>
</dbReference>
<dbReference type="EMBL" id="LR902622">
    <property type="protein sequence ID" value="CAD7250846.1"/>
    <property type="molecule type" value="Genomic_DNA"/>
</dbReference>
<dbReference type="InterPro" id="IPR011333">
    <property type="entry name" value="SKP1/BTB/POZ_sf"/>
</dbReference>
<feature type="domain" description="BTB" evidence="4">
    <location>
        <begin position="493"/>
        <end position="560"/>
    </location>
</feature>
<evidence type="ECO:0000256" key="1">
    <source>
        <dbReference type="ARBA" id="ARBA00022441"/>
    </source>
</evidence>
<dbReference type="InterPro" id="IPR011705">
    <property type="entry name" value="BACK"/>
</dbReference>